<reference evidence="1 2" key="1">
    <citation type="journal article" date="2013" name="Genome Announc.">
        <title>Genome Sequence of Novosphingobium lindaniclasticum LE124T, Isolated from a Hexachlorocyclohexane Dumpsite.</title>
        <authorList>
            <person name="Saxena A."/>
            <person name="Nayyar N."/>
            <person name="Sangwan N."/>
            <person name="Kumari R."/>
            <person name="Khurana J.P."/>
            <person name="Lal R."/>
        </authorList>
    </citation>
    <scope>NUCLEOTIDE SEQUENCE [LARGE SCALE GENOMIC DNA]</scope>
    <source>
        <strain evidence="1 2">LE124</strain>
    </source>
</reference>
<name>T0IW09_9SPHN</name>
<accession>T0IW09</accession>
<dbReference type="EMBL" id="ATHL01000085">
    <property type="protein sequence ID" value="EQB13869.1"/>
    <property type="molecule type" value="Genomic_DNA"/>
</dbReference>
<sequence length="65" mass="7671">MFITAFSDIVGMRNRDRKIRVVYCPFKILQSVVAYFEAALIPDFDSERIVLESIGNDPRNWKRFD</sequence>
<dbReference type="AlphaFoldDB" id="T0IW09"/>
<comment type="caution">
    <text evidence="1">The sequence shown here is derived from an EMBL/GenBank/DDBJ whole genome shotgun (WGS) entry which is preliminary data.</text>
</comment>
<evidence type="ECO:0000313" key="1">
    <source>
        <dbReference type="EMBL" id="EQB13869.1"/>
    </source>
</evidence>
<gene>
    <name evidence="1" type="ORF">L284_13745</name>
</gene>
<keyword evidence="2" id="KW-1185">Reference proteome</keyword>
<evidence type="ECO:0000313" key="2">
    <source>
        <dbReference type="Proteomes" id="UP000015527"/>
    </source>
</evidence>
<organism evidence="1 2">
    <name type="scientific">Novosphingobium lindaniclasticum LE124</name>
    <dbReference type="NCBI Taxonomy" id="1096930"/>
    <lineage>
        <taxon>Bacteria</taxon>
        <taxon>Pseudomonadati</taxon>
        <taxon>Pseudomonadota</taxon>
        <taxon>Alphaproteobacteria</taxon>
        <taxon>Sphingomonadales</taxon>
        <taxon>Sphingomonadaceae</taxon>
        <taxon>Novosphingobium</taxon>
    </lineage>
</organism>
<dbReference type="Proteomes" id="UP000015527">
    <property type="component" value="Unassembled WGS sequence"/>
</dbReference>
<proteinExistence type="predicted"/>
<protein>
    <submittedName>
        <fullName evidence="1">Uncharacterized protein</fullName>
    </submittedName>
</protein>